<feature type="compositionally biased region" description="Pro residues" evidence="1">
    <location>
        <begin position="37"/>
        <end position="49"/>
    </location>
</feature>
<evidence type="ECO:0000313" key="3">
    <source>
        <dbReference type="Proteomes" id="UP001180453"/>
    </source>
</evidence>
<dbReference type="Proteomes" id="UP001180453">
    <property type="component" value="Unassembled WGS sequence"/>
</dbReference>
<gene>
    <name evidence="2" type="ORF">J2X20_003494</name>
</gene>
<comment type="caution">
    <text evidence="2">The sequence shown here is derived from an EMBL/GenBank/DDBJ whole genome shotgun (WGS) entry which is preliminary data.</text>
</comment>
<dbReference type="RefSeq" id="WP_310267145.1">
    <property type="nucleotide sequence ID" value="NZ_JAVDXU010000002.1"/>
</dbReference>
<name>A0ABU1YS80_ROSSA</name>
<feature type="compositionally biased region" description="Basic residues" evidence="1">
    <location>
        <begin position="66"/>
        <end position="75"/>
    </location>
</feature>
<proteinExistence type="predicted"/>
<organism evidence="2 3">
    <name type="scientific">Roseateles saccharophilus</name>
    <name type="common">Pseudomonas saccharophila</name>
    <dbReference type="NCBI Taxonomy" id="304"/>
    <lineage>
        <taxon>Bacteria</taxon>
        <taxon>Pseudomonadati</taxon>
        <taxon>Pseudomonadota</taxon>
        <taxon>Betaproteobacteria</taxon>
        <taxon>Burkholderiales</taxon>
        <taxon>Sphaerotilaceae</taxon>
        <taxon>Roseateles</taxon>
    </lineage>
</organism>
<sequence>MDPNMLLLVLIVVVALLAFGAVRFDLLVARWREVFKGPPPPHDAPPAPRMTPATGLRPHDGPVHKPAFHRSGRRH</sequence>
<feature type="region of interest" description="Disordered" evidence="1">
    <location>
        <begin position="37"/>
        <end position="75"/>
    </location>
</feature>
<protein>
    <submittedName>
        <fullName evidence="2">Uncharacterized protein</fullName>
    </submittedName>
</protein>
<accession>A0ABU1YS80</accession>
<dbReference type="EMBL" id="JAVDXU010000002">
    <property type="protein sequence ID" value="MDR7270836.1"/>
    <property type="molecule type" value="Genomic_DNA"/>
</dbReference>
<reference evidence="2 3" key="1">
    <citation type="submission" date="2023-07" db="EMBL/GenBank/DDBJ databases">
        <title>Sorghum-associated microbial communities from plants grown in Nebraska, USA.</title>
        <authorList>
            <person name="Schachtman D."/>
        </authorList>
    </citation>
    <scope>NUCLEOTIDE SEQUENCE [LARGE SCALE GENOMIC DNA]</scope>
    <source>
        <strain evidence="2 3">BE314</strain>
    </source>
</reference>
<keyword evidence="3" id="KW-1185">Reference proteome</keyword>
<evidence type="ECO:0000256" key="1">
    <source>
        <dbReference type="SAM" id="MobiDB-lite"/>
    </source>
</evidence>
<evidence type="ECO:0000313" key="2">
    <source>
        <dbReference type="EMBL" id="MDR7270836.1"/>
    </source>
</evidence>